<dbReference type="HAMAP" id="MF_02065">
    <property type="entry name" value="MltG"/>
    <property type="match status" value="1"/>
</dbReference>
<comment type="similarity">
    <text evidence="7">Belongs to the transglycosylase MltG family.</text>
</comment>
<keyword evidence="1 7" id="KW-1003">Cell membrane</keyword>
<dbReference type="Pfam" id="PF02618">
    <property type="entry name" value="YceG"/>
    <property type="match status" value="1"/>
</dbReference>
<keyword evidence="6 7" id="KW-0961">Cell wall biogenesis/degradation</keyword>
<evidence type="ECO:0000313" key="9">
    <source>
        <dbReference type="Proteomes" id="UP000703590"/>
    </source>
</evidence>
<keyword evidence="4 7" id="KW-0472">Membrane</keyword>
<keyword evidence="2 7" id="KW-0812">Transmembrane</keyword>
<evidence type="ECO:0000256" key="2">
    <source>
        <dbReference type="ARBA" id="ARBA00022692"/>
    </source>
</evidence>
<dbReference type="PANTHER" id="PTHR30518">
    <property type="entry name" value="ENDOLYTIC MUREIN TRANSGLYCOSYLASE"/>
    <property type="match status" value="1"/>
</dbReference>
<dbReference type="PANTHER" id="PTHR30518:SF2">
    <property type="entry name" value="ENDOLYTIC MUREIN TRANSGLYCOSYLASE"/>
    <property type="match status" value="1"/>
</dbReference>
<reference evidence="8 9" key="1">
    <citation type="submission" date="2021-02" db="EMBL/GenBank/DDBJ databases">
        <title>Sulfurospirillum tamanensis sp. nov.</title>
        <authorList>
            <person name="Frolova A."/>
            <person name="Merkel A."/>
            <person name="Slobodkin A."/>
        </authorList>
    </citation>
    <scope>NUCLEOTIDE SEQUENCE [LARGE SCALE GENOMIC DNA]</scope>
    <source>
        <strain evidence="8 9">T05b</strain>
    </source>
</reference>
<dbReference type="RefSeq" id="WP_205458697.1">
    <property type="nucleotide sequence ID" value="NZ_JAFHKK010000008.1"/>
</dbReference>
<evidence type="ECO:0000256" key="4">
    <source>
        <dbReference type="ARBA" id="ARBA00023136"/>
    </source>
</evidence>
<evidence type="ECO:0000313" key="8">
    <source>
        <dbReference type="EMBL" id="MBN2964147.1"/>
    </source>
</evidence>
<proteinExistence type="inferred from homology"/>
<evidence type="ECO:0000256" key="6">
    <source>
        <dbReference type="ARBA" id="ARBA00023316"/>
    </source>
</evidence>
<dbReference type="EMBL" id="JAFHKK010000008">
    <property type="protein sequence ID" value="MBN2964147.1"/>
    <property type="molecule type" value="Genomic_DNA"/>
</dbReference>
<feature type="site" description="Important for catalytic activity" evidence="7">
    <location>
        <position position="207"/>
    </location>
</feature>
<comment type="catalytic activity">
    <reaction evidence="7">
        <text>a peptidoglycan chain = a peptidoglycan chain with N-acetyl-1,6-anhydromuramyl-[peptide] at the reducing end + a peptidoglycan chain with N-acetylglucosamine at the non-reducing end.</text>
        <dbReference type="EC" id="4.2.2.29"/>
    </reaction>
</comment>
<reference evidence="8 9" key="3">
    <citation type="submission" date="2021-02" db="EMBL/GenBank/DDBJ databases">
        <authorList>
            <person name="Merkel A.Y."/>
        </authorList>
    </citation>
    <scope>NUCLEOTIDE SEQUENCE [LARGE SCALE GENOMIC DNA]</scope>
    <source>
        <strain evidence="8 9">T05b</strain>
    </source>
</reference>
<evidence type="ECO:0000256" key="5">
    <source>
        <dbReference type="ARBA" id="ARBA00023239"/>
    </source>
</evidence>
<dbReference type="EC" id="4.2.2.29" evidence="7"/>
<dbReference type="InterPro" id="IPR003770">
    <property type="entry name" value="MLTG-like"/>
</dbReference>
<evidence type="ECO:0000256" key="7">
    <source>
        <dbReference type="HAMAP-Rule" id="MF_02065"/>
    </source>
</evidence>
<evidence type="ECO:0000256" key="1">
    <source>
        <dbReference type="ARBA" id="ARBA00022475"/>
    </source>
</evidence>
<keyword evidence="3 7" id="KW-1133">Transmembrane helix</keyword>
<gene>
    <name evidence="7 8" type="primary">mltG</name>
    <name evidence="8" type="ORF">JWV37_05100</name>
</gene>
<feature type="transmembrane region" description="Helical" evidence="7">
    <location>
        <begin position="12"/>
        <end position="32"/>
    </location>
</feature>
<comment type="function">
    <text evidence="7">Functions as a peptidoglycan terminase that cleaves nascent peptidoglycan strands endolytically to terminate their elongation.</text>
</comment>
<dbReference type="Proteomes" id="UP000703590">
    <property type="component" value="Unassembled WGS sequence"/>
</dbReference>
<dbReference type="Gene3D" id="3.30.160.60">
    <property type="entry name" value="Classic Zinc Finger"/>
    <property type="match status" value="1"/>
</dbReference>
<reference evidence="9" key="2">
    <citation type="submission" date="2021-02" db="EMBL/GenBank/DDBJ databases">
        <title>Sulfurospirillum tamanensis sp. nov.</title>
        <authorList>
            <person name="Merkel A.Y."/>
        </authorList>
    </citation>
    <scope>NUCLEOTIDE SEQUENCE [LARGE SCALE GENOMIC DNA]</scope>
    <source>
        <strain evidence="9">T05b</strain>
    </source>
</reference>
<sequence length="319" mass="36288">MQRTKNTNRGVQAFFIACDVIVIILLSLLFYLTRPVTTTSVVYVPSGTIGQIITYLEQRQFNLSPAVDKYLVAFLGWPQSGWIDVGTTRLSRADFYHKLTTAKAAMVPLTLIPGETTEMFFEQVARDFGLSKARLQEAYASFTPYPEGVLFPETYHVPIGIGERHLIFYLVSLSKASHEALAQKIFGEYNERRWYRYVIIASIVQKEAGSVQEMPLVSSVIYNRLKRGMRLQMDGTLNYGPYSNTKVTPQRIREDDSPYNTYKHAGLPPHPVATVSKEALRAAIFPKETEYLYFVRTASGKHTFTKTYAEHQRAMNQGR</sequence>
<comment type="caution">
    <text evidence="8">The sequence shown here is derived from an EMBL/GenBank/DDBJ whole genome shotgun (WGS) entry which is preliminary data.</text>
</comment>
<keyword evidence="5 7" id="KW-0456">Lyase</keyword>
<dbReference type="NCBIfam" id="TIGR00247">
    <property type="entry name" value="endolytic transglycosylase MltG"/>
    <property type="match status" value="1"/>
</dbReference>
<keyword evidence="9" id="KW-1185">Reference proteome</keyword>
<protein>
    <recommendedName>
        <fullName evidence="7">Endolytic murein transglycosylase</fullName>
        <ecNumber evidence="7">4.2.2.29</ecNumber>
    </recommendedName>
    <alternativeName>
        <fullName evidence="7">Peptidoglycan lytic transglycosylase</fullName>
    </alternativeName>
    <alternativeName>
        <fullName evidence="7">Peptidoglycan polymerization terminase</fullName>
    </alternativeName>
</protein>
<comment type="subcellular location">
    <subcellularLocation>
        <location evidence="7">Cell membrane</location>
        <topology evidence="7">Single-pass membrane protein</topology>
    </subcellularLocation>
</comment>
<organism evidence="8 9">
    <name type="scientific">Sulfurospirillum tamanense</name>
    <dbReference type="NCBI Taxonomy" id="2813362"/>
    <lineage>
        <taxon>Bacteria</taxon>
        <taxon>Pseudomonadati</taxon>
        <taxon>Campylobacterota</taxon>
        <taxon>Epsilonproteobacteria</taxon>
        <taxon>Campylobacterales</taxon>
        <taxon>Sulfurospirillaceae</taxon>
        <taxon>Sulfurospirillum</taxon>
    </lineage>
</organism>
<name>A0ABS2WRB4_9BACT</name>
<accession>A0ABS2WRB4</accession>
<evidence type="ECO:0000256" key="3">
    <source>
        <dbReference type="ARBA" id="ARBA00022989"/>
    </source>
</evidence>